<name>A0ABU4T275_9PSEU</name>
<proteinExistence type="predicted"/>
<organism evidence="3 4">
    <name type="scientific">Lentzea miocenica</name>
    <dbReference type="NCBI Taxonomy" id="3095431"/>
    <lineage>
        <taxon>Bacteria</taxon>
        <taxon>Bacillati</taxon>
        <taxon>Actinomycetota</taxon>
        <taxon>Actinomycetes</taxon>
        <taxon>Pseudonocardiales</taxon>
        <taxon>Pseudonocardiaceae</taxon>
        <taxon>Lentzea</taxon>
    </lineage>
</organism>
<evidence type="ECO:0000256" key="2">
    <source>
        <dbReference type="SAM" id="SignalP"/>
    </source>
</evidence>
<reference evidence="3 4" key="1">
    <citation type="submission" date="2023-11" db="EMBL/GenBank/DDBJ databases">
        <title>Lentzea sokolovensis, sp. nov., Lentzea kristufkii, sp. nov., and Lentzea miocenensis, sp. nov., rare actinobacteria from Sokolov Coal Basin, Miocene lacustrine sediment, Czech Republic.</title>
        <authorList>
            <person name="Lara A."/>
            <person name="Kotroba L."/>
            <person name="Nouioui I."/>
            <person name="Neumann-Schaal M."/>
            <person name="Mast Y."/>
            <person name="Chronakova A."/>
        </authorList>
    </citation>
    <scope>NUCLEOTIDE SEQUENCE [LARGE SCALE GENOMIC DNA]</scope>
    <source>
        <strain evidence="3 4">BCCO 10_0856</strain>
    </source>
</reference>
<dbReference type="Proteomes" id="UP001285521">
    <property type="component" value="Unassembled WGS sequence"/>
</dbReference>
<keyword evidence="4" id="KW-1185">Reference proteome</keyword>
<dbReference type="RefSeq" id="WP_319967245.1">
    <property type="nucleotide sequence ID" value="NZ_JAXAVW010000014.1"/>
</dbReference>
<accession>A0ABU4T275</accession>
<reference evidence="3 4" key="2">
    <citation type="submission" date="2023-11" db="EMBL/GenBank/DDBJ databases">
        <authorList>
            <person name="Lara A.C."/>
            <person name="Chronakova A."/>
        </authorList>
    </citation>
    <scope>NUCLEOTIDE SEQUENCE [LARGE SCALE GENOMIC DNA]</scope>
    <source>
        <strain evidence="3 4">BCCO 10_0856</strain>
    </source>
</reference>
<feature type="signal peptide" evidence="2">
    <location>
        <begin position="1"/>
        <end position="20"/>
    </location>
</feature>
<evidence type="ECO:0008006" key="5">
    <source>
        <dbReference type="Google" id="ProtNLM"/>
    </source>
</evidence>
<protein>
    <recommendedName>
        <fullName evidence="5">Lipoprotein LpqN</fullName>
    </recommendedName>
</protein>
<sequence length="194" mass="19973">MNRSLVLITAAAALALTACTSTPTPDNTATSTSASPTTPQAAVVTEVVTHTVTNPPAAPVKPVIGSFGYGDLKLGMTRQQALDARLIGPDLPGPGPADACSVHEIVGTGQKVQVSKKLGVASIVFTPEMASDGVGIGATEATLKAEYTNLRPTGPNYSYRAVADNNPAAEFIFRVAEGKVTMAILLLDNQDCHN</sequence>
<evidence type="ECO:0000313" key="4">
    <source>
        <dbReference type="Proteomes" id="UP001285521"/>
    </source>
</evidence>
<evidence type="ECO:0000313" key="3">
    <source>
        <dbReference type="EMBL" id="MDX8032200.1"/>
    </source>
</evidence>
<comment type="caution">
    <text evidence="3">The sequence shown here is derived from an EMBL/GenBank/DDBJ whole genome shotgun (WGS) entry which is preliminary data.</text>
</comment>
<dbReference type="PROSITE" id="PS51257">
    <property type="entry name" value="PROKAR_LIPOPROTEIN"/>
    <property type="match status" value="1"/>
</dbReference>
<feature type="region of interest" description="Disordered" evidence="1">
    <location>
        <begin position="20"/>
        <end position="39"/>
    </location>
</feature>
<keyword evidence="2" id="KW-0732">Signal</keyword>
<gene>
    <name evidence="3" type="ORF">SK803_18430</name>
</gene>
<dbReference type="EMBL" id="JAXAVW010000014">
    <property type="protein sequence ID" value="MDX8032200.1"/>
    <property type="molecule type" value="Genomic_DNA"/>
</dbReference>
<feature type="chain" id="PRO_5046472321" description="Lipoprotein LpqN" evidence="2">
    <location>
        <begin position="21"/>
        <end position="194"/>
    </location>
</feature>
<evidence type="ECO:0000256" key="1">
    <source>
        <dbReference type="SAM" id="MobiDB-lite"/>
    </source>
</evidence>